<evidence type="ECO:0000256" key="3">
    <source>
        <dbReference type="ARBA" id="ARBA00023186"/>
    </source>
</evidence>
<dbReference type="GO" id="GO:0005783">
    <property type="term" value="C:endoplasmic reticulum"/>
    <property type="evidence" value="ECO:0007669"/>
    <property type="project" value="InterPro"/>
</dbReference>
<dbReference type="PANTHER" id="PTHR15069">
    <property type="entry name" value="PROTEASOME ASSEMBLY CHAPERONE 1"/>
    <property type="match status" value="1"/>
</dbReference>
<proteinExistence type="inferred from homology"/>
<dbReference type="Pfam" id="PF16094">
    <property type="entry name" value="PAC1"/>
    <property type="match status" value="1"/>
</dbReference>
<comment type="similarity">
    <text evidence="1">Belongs to the PSMG1 family.</text>
</comment>
<dbReference type="GO" id="GO:0070628">
    <property type="term" value="F:proteasome binding"/>
    <property type="evidence" value="ECO:0007669"/>
    <property type="project" value="TreeGrafter"/>
</dbReference>
<dbReference type="AlphaFoldDB" id="A0A0B6YAN1"/>
<accession>A0A0B6YAN1</accession>
<keyword evidence="3" id="KW-0143">Chaperone</keyword>
<organism evidence="4">
    <name type="scientific">Arion vulgaris</name>
    <dbReference type="NCBI Taxonomy" id="1028688"/>
    <lineage>
        <taxon>Eukaryota</taxon>
        <taxon>Metazoa</taxon>
        <taxon>Spiralia</taxon>
        <taxon>Lophotrochozoa</taxon>
        <taxon>Mollusca</taxon>
        <taxon>Gastropoda</taxon>
        <taxon>Heterobranchia</taxon>
        <taxon>Euthyneura</taxon>
        <taxon>Panpulmonata</taxon>
        <taxon>Eupulmonata</taxon>
        <taxon>Stylommatophora</taxon>
        <taxon>Helicina</taxon>
        <taxon>Arionoidea</taxon>
        <taxon>Arionidae</taxon>
        <taxon>Arion</taxon>
    </lineage>
</organism>
<gene>
    <name evidence="4" type="primary">ORF17054</name>
</gene>
<dbReference type="EMBL" id="HACG01005640">
    <property type="protein sequence ID" value="CEK52505.1"/>
    <property type="molecule type" value="Transcribed_RNA"/>
</dbReference>
<evidence type="ECO:0000256" key="2">
    <source>
        <dbReference type="ARBA" id="ARBA00019180"/>
    </source>
</evidence>
<evidence type="ECO:0000313" key="4">
    <source>
        <dbReference type="EMBL" id="CEK52505.1"/>
    </source>
</evidence>
<evidence type="ECO:0000256" key="1">
    <source>
        <dbReference type="ARBA" id="ARBA00005261"/>
    </source>
</evidence>
<dbReference type="PANTHER" id="PTHR15069:SF1">
    <property type="entry name" value="PROTEASOME ASSEMBLY CHAPERONE 1"/>
    <property type="match status" value="1"/>
</dbReference>
<dbReference type="InterPro" id="IPR016565">
    <property type="entry name" value="Proteasome_assmbl_chp_1"/>
</dbReference>
<dbReference type="GO" id="GO:0080129">
    <property type="term" value="P:proteasome core complex assembly"/>
    <property type="evidence" value="ECO:0007669"/>
    <property type="project" value="TreeGrafter"/>
</dbReference>
<reference evidence="4" key="1">
    <citation type="submission" date="2014-12" db="EMBL/GenBank/DDBJ databases">
        <title>Insight into the proteome of Arion vulgaris.</title>
        <authorList>
            <person name="Aradska J."/>
            <person name="Bulat T."/>
            <person name="Smidak R."/>
            <person name="Sarate P."/>
            <person name="Gangsoo J."/>
            <person name="Sialana F."/>
            <person name="Bilban M."/>
            <person name="Lubec G."/>
        </authorList>
    </citation>
    <scope>NUCLEOTIDE SEQUENCE</scope>
    <source>
        <tissue evidence="4">Skin</tissue>
    </source>
</reference>
<name>A0A0B6YAN1_9EUPU</name>
<sequence>MATFFGEILPVTSRAVDDDEEDENITSIHESDPVIHWSKNFCVEVEKLPSNKIPCSVFVIAVGTEANVFSEIYLKPFGYEAVGGVFTSFKDDVPLTSSQSSLTEKNFCIFRCLSKPSVFLCQFKLEVSPEHSYAWTKLLTDSFDLSTADIIVLTSSGMSTYCSELPFSDLEPPFLRCLKTEYFVGNLKCKILEQPNMLTGLPAQLMTFFQAYQYKAAVYVCFKEKRFIDIVDVKTFLPLLQTISIQDITQVNKEADQRLRDMVKLHSVHDMMYM</sequence>
<protein>
    <recommendedName>
        <fullName evidence="2">Proteasome assembly chaperone 1</fullName>
    </recommendedName>
</protein>